<evidence type="ECO:0000313" key="4">
    <source>
        <dbReference type="Proteomes" id="UP001060112"/>
    </source>
</evidence>
<dbReference type="Proteomes" id="UP001060112">
    <property type="component" value="Chromosome"/>
</dbReference>
<keyword evidence="2" id="KW-0663">Pyridoxal phosphate</keyword>
<organism evidence="3 4">
    <name type="scientific">Allocoprobacillus halotolerans</name>
    <dbReference type="NCBI Taxonomy" id="2944914"/>
    <lineage>
        <taxon>Bacteria</taxon>
        <taxon>Bacillati</taxon>
        <taxon>Bacillota</taxon>
        <taxon>Erysipelotrichia</taxon>
        <taxon>Erysipelotrichales</taxon>
        <taxon>Erysipelotrichaceae</taxon>
        <taxon>Allocoprobacillus</taxon>
    </lineage>
</organism>
<proteinExistence type="predicted"/>
<gene>
    <name evidence="3" type="ORF">NMU03_03315</name>
</gene>
<accession>A0ABY5I4F1</accession>
<reference evidence="3" key="1">
    <citation type="submission" date="2022-07" db="EMBL/GenBank/DDBJ databases">
        <title>Faecal culturing of patients with breast cancer.</title>
        <authorList>
            <person name="Teng N.M.Y."/>
            <person name="Kiu R."/>
            <person name="Evans R."/>
            <person name="Baker D.J."/>
            <person name="Zenner C."/>
            <person name="Robinson S.D."/>
            <person name="Hall L.J."/>
        </authorList>
    </citation>
    <scope>NUCLEOTIDE SEQUENCE</scope>
    <source>
        <strain evidence="3">LH1062</strain>
    </source>
</reference>
<dbReference type="Gene3D" id="3.90.1150.10">
    <property type="entry name" value="Aspartate Aminotransferase, domain 1"/>
    <property type="match status" value="1"/>
</dbReference>
<evidence type="ECO:0000256" key="2">
    <source>
        <dbReference type="ARBA" id="ARBA00022898"/>
    </source>
</evidence>
<dbReference type="InterPro" id="IPR051798">
    <property type="entry name" value="Class-II_PLP-Dep_Aminotrans"/>
</dbReference>
<keyword evidence="4" id="KW-1185">Reference proteome</keyword>
<name>A0ABY5I4F1_9FIRM</name>
<dbReference type="PANTHER" id="PTHR43525:SF1">
    <property type="entry name" value="PROTEIN MALY"/>
    <property type="match status" value="1"/>
</dbReference>
<sequence length="69" mass="8031">MIERRGTNSIKYDREKAQDSRIVSMWVADMDLPEVKEALVKRAQHGVFGYATPTLSYYQAVINWMATRH</sequence>
<dbReference type="InterPro" id="IPR015424">
    <property type="entry name" value="PyrdxlP-dep_Trfase"/>
</dbReference>
<dbReference type="SUPFAM" id="SSF53383">
    <property type="entry name" value="PLP-dependent transferases"/>
    <property type="match status" value="1"/>
</dbReference>
<comment type="cofactor">
    <cofactor evidence="1">
        <name>pyridoxal 5'-phosphate</name>
        <dbReference type="ChEBI" id="CHEBI:597326"/>
    </cofactor>
</comment>
<dbReference type="RefSeq" id="WP_290141288.1">
    <property type="nucleotide sequence ID" value="NZ_CP101620.1"/>
</dbReference>
<evidence type="ECO:0000313" key="3">
    <source>
        <dbReference type="EMBL" id="UTY39850.1"/>
    </source>
</evidence>
<dbReference type="PANTHER" id="PTHR43525">
    <property type="entry name" value="PROTEIN MALY"/>
    <property type="match status" value="1"/>
</dbReference>
<evidence type="ECO:0000256" key="1">
    <source>
        <dbReference type="ARBA" id="ARBA00001933"/>
    </source>
</evidence>
<dbReference type="EMBL" id="CP101620">
    <property type="protein sequence ID" value="UTY39850.1"/>
    <property type="molecule type" value="Genomic_DNA"/>
</dbReference>
<protein>
    <submittedName>
        <fullName evidence="3">Uncharacterized protein</fullName>
    </submittedName>
</protein>
<dbReference type="InterPro" id="IPR015422">
    <property type="entry name" value="PyrdxlP-dep_Trfase_small"/>
</dbReference>